<comment type="caution">
    <text evidence="4">The sequence shown here is derived from an EMBL/GenBank/DDBJ whole genome shotgun (WGS) entry which is preliminary data.</text>
</comment>
<dbReference type="EMBL" id="BARU01012506">
    <property type="protein sequence ID" value="GAH42021.1"/>
    <property type="molecule type" value="Genomic_DNA"/>
</dbReference>
<dbReference type="Gene3D" id="3.20.20.70">
    <property type="entry name" value="Aldolase class I"/>
    <property type="match status" value="1"/>
</dbReference>
<dbReference type="SUPFAM" id="SSF51395">
    <property type="entry name" value="FMN-linked oxidoreductases"/>
    <property type="match status" value="1"/>
</dbReference>
<dbReference type="InterPro" id="IPR000262">
    <property type="entry name" value="FMN-dep_DH"/>
</dbReference>
<gene>
    <name evidence="4" type="ORF">S03H2_23039</name>
</gene>
<dbReference type="GO" id="GO:0005886">
    <property type="term" value="C:plasma membrane"/>
    <property type="evidence" value="ECO:0007669"/>
    <property type="project" value="TreeGrafter"/>
</dbReference>
<feature type="non-terminal residue" evidence="4">
    <location>
        <position position="91"/>
    </location>
</feature>
<evidence type="ECO:0000256" key="1">
    <source>
        <dbReference type="ARBA" id="ARBA00001917"/>
    </source>
</evidence>
<feature type="domain" description="FMN hydroxy acid dehydrogenase" evidence="3">
    <location>
        <begin position="1"/>
        <end position="91"/>
    </location>
</feature>
<dbReference type="InterPro" id="IPR037396">
    <property type="entry name" value="FMN_HAD"/>
</dbReference>
<evidence type="ECO:0000259" key="3">
    <source>
        <dbReference type="PROSITE" id="PS51349"/>
    </source>
</evidence>
<reference evidence="4" key="1">
    <citation type="journal article" date="2014" name="Front. Microbiol.">
        <title>High frequency of phylogenetically diverse reductive dehalogenase-homologous genes in deep subseafloor sedimentary metagenomes.</title>
        <authorList>
            <person name="Kawai M."/>
            <person name="Futagami T."/>
            <person name="Toyoda A."/>
            <person name="Takaki Y."/>
            <person name="Nishi S."/>
            <person name="Hori S."/>
            <person name="Arai W."/>
            <person name="Tsubouchi T."/>
            <person name="Morono Y."/>
            <person name="Uchiyama I."/>
            <person name="Ito T."/>
            <person name="Fujiyama A."/>
            <person name="Inagaki F."/>
            <person name="Takami H."/>
        </authorList>
    </citation>
    <scope>NUCLEOTIDE SEQUENCE</scope>
    <source>
        <strain evidence="4">Expedition CK06-06</strain>
    </source>
</reference>
<dbReference type="AlphaFoldDB" id="X1F8T5"/>
<dbReference type="PROSITE" id="PS51349">
    <property type="entry name" value="FMN_HYDROXY_ACID_DH_2"/>
    <property type="match status" value="1"/>
</dbReference>
<comment type="cofactor">
    <cofactor evidence="1">
        <name>FMN</name>
        <dbReference type="ChEBI" id="CHEBI:58210"/>
    </cofactor>
</comment>
<organism evidence="4">
    <name type="scientific">marine sediment metagenome</name>
    <dbReference type="NCBI Taxonomy" id="412755"/>
    <lineage>
        <taxon>unclassified sequences</taxon>
        <taxon>metagenomes</taxon>
        <taxon>ecological metagenomes</taxon>
    </lineage>
</organism>
<name>X1F8T5_9ZZZZ</name>
<accession>X1F8T5</accession>
<proteinExistence type="predicted"/>
<keyword evidence="2" id="KW-0560">Oxidoreductase</keyword>
<dbReference type="InterPro" id="IPR013785">
    <property type="entry name" value="Aldolase_TIM"/>
</dbReference>
<dbReference type="GO" id="GO:0004459">
    <property type="term" value="F:L-lactate dehydrogenase (NAD+) activity"/>
    <property type="evidence" value="ECO:0007669"/>
    <property type="project" value="TreeGrafter"/>
</dbReference>
<dbReference type="GO" id="GO:0009060">
    <property type="term" value="P:aerobic respiration"/>
    <property type="evidence" value="ECO:0007669"/>
    <property type="project" value="TreeGrafter"/>
</dbReference>
<protein>
    <recommendedName>
        <fullName evidence="3">FMN hydroxy acid dehydrogenase domain-containing protein</fullName>
    </recommendedName>
</protein>
<dbReference type="PANTHER" id="PTHR10578">
    <property type="entry name" value="S -2-HYDROXY-ACID OXIDASE-RELATED"/>
    <property type="match status" value="1"/>
</dbReference>
<sequence length="91" mass="10120">MPPIANVADYREKARRRLPRLMFDYIDGGAYAEVTLQRNVADLEAIALRQRVMRDVSSLSYEVELFGETLPAPIILAPVGSAGMNARRGEV</sequence>
<dbReference type="PANTHER" id="PTHR10578:SF85">
    <property type="entry name" value="L-LACTATE DEHYDROGENASE"/>
    <property type="match status" value="1"/>
</dbReference>
<dbReference type="Pfam" id="PF01070">
    <property type="entry name" value="FMN_dh"/>
    <property type="match status" value="1"/>
</dbReference>
<evidence type="ECO:0000313" key="4">
    <source>
        <dbReference type="EMBL" id="GAH42021.1"/>
    </source>
</evidence>
<evidence type="ECO:0000256" key="2">
    <source>
        <dbReference type="ARBA" id="ARBA00023002"/>
    </source>
</evidence>